<dbReference type="GO" id="GO:0003700">
    <property type="term" value="F:DNA-binding transcription factor activity"/>
    <property type="evidence" value="ECO:0007669"/>
    <property type="project" value="InterPro"/>
</dbReference>
<feature type="compositionally biased region" description="Basic and acidic residues" evidence="1">
    <location>
        <begin position="61"/>
        <end position="77"/>
    </location>
</feature>
<evidence type="ECO:0000313" key="4">
    <source>
        <dbReference type="Proteomes" id="UP000799421"/>
    </source>
</evidence>
<evidence type="ECO:0000313" key="3">
    <source>
        <dbReference type="EMBL" id="KAF2862740.1"/>
    </source>
</evidence>
<dbReference type="InterPro" id="IPR052635">
    <property type="entry name" value="Sec_Metab_Biosynth_Reg"/>
</dbReference>
<feature type="region of interest" description="Disordered" evidence="1">
    <location>
        <begin position="1"/>
        <end position="31"/>
    </location>
</feature>
<dbReference type="Proteomes" id="UP000799421">
    <property type="component" value="Unassembled WGS sequence"/>
</dbReference>
<gene>
    <name evidence="3" type="ORF">K470DRAFT_268696</name>
</gene>
<dbReference type="PANTHER" id="PTHR39607:SF3">
    <property type="entry name" value="BZIP DOMAIN-CONTAINING PROTEIN"/>
    <property type="match status" value="1"/>
</dbReference>
<dbReference type="OrthoDB" id="426386at2759"/>
<sequence length="408" mass="45671">MANESHHRAVRSRQNSLAHARNITNTPVKPEEDWTKMTNLVERRRVQNRLAQRNYRKRKRLSECSVRRTELEPKSEGHVAMTPASSSPISPSYTLEAESTASSTLATSPLELTPYQQQLPSYCSLPINMNQSVGYFDYLPWSMDPATFTGVERTNSSERDVTSPLEWDAISPLECYPPMMNPPSYGNALMADLTPLGEDELCSAYGYYDKSHLTPHGTTARFWGTLDTKTLGGAGFASQYTTGHWDLEPYSAIEITIRPSTEGNGEGEEGSSTGGQKRLHTNEQPSPKPQSPSNPHQRNPTPLPNKGNSTNAHPRRFTFVIHDHPPSLRPDGRLKSQISWEGIFEPPPSGEGRVRLSFDSFRPFYRGREVEGMLDRGEIRRMGFMMRSYFGEQEGGFGVEMGGVRAVV</sequence>
<dbReference type="EMBL" id="MU005964">
    <property type="protein sequence ID" value="KAF2862740.1"/>
    <property type="molecule type" value="Genomic_DNA"/>
</dbReference>
<dbReference type="CDD" id="cd14688">
    <property type="entry name" value="bZIP_YAP"/>
    <property type="match status" value="1"/>
</dbReference>
<feature type="region of interest" description="Disordered" evidence="1">
    <location>
        <begin position="260"/>
        <end position="313"/>
    </location>
</feature>
<dbReference type="PANTHER" id="PTHR39607">
    <property type="entry name" value="XANTHOCILLIN BIOSYNTHESIS CLUSTER TRANSCRIPTION FACTOR XANC-RELATED"/>
    <property type="match status" value="1"/>
</dbReference>
<dbReference type="InterPro" id="IPR004827">
    <property type="entry name" value="bZIP"/>
</dbReference>
<dbReference type="InterPro" id="IPR013857">
    <property type="entry name" value="NADH-UbQ_OxRdtase-assoc_prot30"/>
</dbReference>
<feature type="compositionally biased region" description="Polar residues" evidence="1">
    <location>
        <begin position="12"/>
        <end position="27"/>
    </location>
</feature>
<keyword evidence="4" id="KW-1185">Reference proteome</keyword>
<name>A0A6A7C5M7_9PEZI</name>
<feature type="domain" description="BZIP" evidence="2">
    <location>
        <begin position="43"/>
        <end position="58"/>
    </location>
</feature>
<reference evidence="3" key="1">
    <citation type="journal article" date="2020" name="Stud. Mycol.">
        <title>101 Dothideomycetes genomes: a test case for predicting lifestyles and emergence of pathogens.</title>
        <authorList>
            <person name="Haridas S."/>
            <person name="Albert R."/>
            <person name="Binder M."/>
            <person name="Bloem J."/>
            <person name="Labutti K."/>
            <person name="Salamov A."/>
            <person name="Andreopoulos B."/>
            <person name="Baker S."/>
            <person name="Barry K."/>
            <person name="Bills G."/>
            <person name="Bluhm B."/>
            <person name="Cannon C."/>
            <person name="Castanera R."/>
            <person name="Culley D."/>
            <person name="Daum C."/>
            <person name="Ezra D."/>
            <person name="Gonzalez J."/>
            <person name="Henrissat B."/>
            <person name="Kuo A."/>
            <person name="Liang C."/>
            <person name="Lipzen A."/>
            <person name="Lutzoni F."/>
            <person name="Magnuson J."/>
            <person name="Mondo S."/>
            <person name="Nolan M."/>
            <person name="Ohm R."/>
            <person name="Pangilinan J."/>
            <person name="Park H.-J."/>
            <person name="Ramirez L."/>
            <person name="Alfaro M."/>
            <person name="Sun H."/>
            <person name="Tritt A."/>
            <person name="Yoshinaga Y."/>
            <person name="Zwiers L.-H."/>
            <person name="Turgeon B."/>
            <person name="Goodwin S."/>
            <person name="Spatafora J."/>
            <person name="Crous P."/>
            <person name="Grigoriev I."/>
        </authorList>
    </citation>
    <scope>NUCLEOTIDE SEQUENCE</scope>
    <source>
        <strain evidence="3">CBS 480.64</strain>
    </source>
</reference>
<evidence type="ECO:0000259" key="2">
    <source>
        <dbReference type="PROSITE" id="PS00036"/>
    </source>
</evidence>
<dbReference type="AlphaFoldDB" id="A0A6A7C5M7"/>
<feature type="compositionally biased region" description="Polar residues" evidence="1">
    <location>
        <begin position="83"/>
        <end position="93"/>
    </location>
</feature>
<proteinExistence type="predicted"/>
<dbReference type="Pfam" id="PF08547">
    <property type="entry name" value="CIA30"/>
    <property type="match status" value="1"/>
</dbReference>
<evidence type="ECO:0000256" key="1">
    <source>
        <dbReference type="SAM" id="MobiDB-lite"/>
    </source>
</evidence>
<protein>
    <submittedName>
        <fullName evidence="3">CIA30-domain-containing protein</fullName>
    </submittedName>
</protein>
<dbReference type="PROSITE" id="PS00036">
    <property type="entry name" value="BZIP_BASIC"/>
    <property type="match status" value="1"/>
</dbReference>
<organism evidence="3 4">
    <name type="scientific">Piedraia hortae CBS 480.64</name>
    <dbReference type="NCBI Taxonomy" id="1314780"/>
    <lineage>
        <taxon>Eukaryota</taxon>
        <taxon>Fungi</taxon>
        <taxon>Dikarya</taxon>
        <taxon>Ascomycota</taxon>
        <taxon>Pezizomycotina</taxon>
        <taxon>Dothideomycetes</taxon>
        <taxon>Dothideomycetidae</taxon>
        <taxon>Capnodiales</taxon>
        <taxon>Piedraiaceae</taxon>
        <taxon>Piedraia</taxon>
    </lineage>
</organism>
<accession>A0A6A7C5M7</accession>
<feature type="region of interest" description="Disordered" evidence="1">
    <location>
        <begin position="52"/>
        <end position="95"/>
    </location>
</feature>